<dbReference type="PANTHER" id="PTHR43246">
    <property type="entry name" value="PEPTIDYL-PROLYL CIS-TRANS ISOMERASE CYP38, CHLOROPLASTIC"/>
    <property type="match status" value="1"/>
</dbReference>
<gene>
    <name evidence="7" type="ORF">KOR34_12130</name>
</gene>
<keyword evidence="8" id="KW-1185">Reference proteome</keyword>
<dbReference type="EMBL" id="SIHJ01000001">
    <property type="protein sequence ID" value="TWT36309.1"/>
    <property type="molecule type" value="Genomic_DNA"/>
</dbReference>
<feature type="domain" description="PPIase cyclophilin-type" evidence="6">
    <location>
        <begin position="37"/>
        <end position="208"/>
    </location>
</feature>
<dbReference type="AlphaFoldDB" id="A0A5C5VEJ7"/>
<evidence type="ECO:0000256" key="5">
    <source>
        <dbReference type="SAM" id="SignalP"/>
    </source>
</evidence>
<sequence precursor="true">MLRPSSPWPGLLATAVAALAFALPPAESSAQTVRFLTSVGDFYMELNPENNPDLQGHVDNILAYIGSGRYHDTVLNRAPDGFVLQMGGFDLGNYRPSTLPVGGFDSIEKYDDVIVDADGDGQVDFEALSNTEGTVALALQSGQPNSGTSSFFVSLTDNSFLDSQGFVPFAQITDMSDLAPITGANKVDLSNQVGQPGSLAYTDVPLTPDGEFIILESIMVVSNPYLDFAGPIRNVSSLVVDGAELLSTDDDSSDPSGGSTAPGGGGSSSGGSGLPATGAPHMPEPTAALLGLMAGAGVLLRRRQR</sequence>
<dbReference type="RefSeq" id="WP_146563108.1">
    <property type="nucleotide sequence ID" value="NZ_SIHJ01000001.1"/>
</dbReference>
<dbReference type="InterPro" id="IPR044665">
    <property type="entry name" value="E_coli_cyclophilin_A-like"/>
</dbReference>
<evidence type="ECO:0000256" key="4">
    <source>
        <dbReference type="SAM" id="MobiDB-lite"/>
    </source>
</evidence>
<protein>
    <recommendedName>
        <fullName evidence="1">peptidylprolyl isomerase</fullName>
        <ecNumber evidence="1">5.2.1.8</ecNumber>
    </recommendedName>
</protein>
<accession>A0A5C5VEJ7</accession>
<feature type="chain" id="PRO_5022917908" description="peptidylprolyl isomerase" evidence="5">
    <location>
        <begin position="23"/>
        <end position="305"/>
    </location>
</feature>
<dbReference type="Proteomes" id="UP000316714">
    <property type="component" value="Unassembled WGS sequence"/>
</dbReference>
<proteinExistence type="predicted"/>
<keyword evidence="5" id="KW-0732">Signal</keyword>
<dbReference type="InterPro" id="IPR002130">
    <property type="entry name" value="Cyclophilin-type_PPIase_dom"/>
</dbReference>
<evidence type="ECO:0000256" key="1">
    <source>
        <dbReference type="ARBA" id="ARBA00013194"/>
    </source>
</evidence>
<evidence type="ECO:0000256" key="2">
    <source>
        <dbReference type="ARBA" id="ARBA00023110"/>
    </source>
</evidence>
<dbReference type="OrthoDB" id="270889at2"/>
<dbReference type="GO" id="GO:0003755">
    <property type="term" value="F:peptidyl-prolyl cis-trans isomerase activity"/>
    <property type="evidence" value="ECO:0007669"/>
    <property type="project" value="UniProtKB-KW"/>
</dbReference>
<dbReference type="Gene3D" id="2.40.100.10">
    <property type="entry name" value="Cyclophilin-like"/>
    <property type="match status" value="1"/>
</dbReference>
<feature type="region of interest" description="Disordered" evidence="4">
    <location>
        <begin position="246"/>
        <end position="285"/>
    </location>
</feature>
<comment type="caution">
    <text evidence="7">The sequence shown here is derived from an EMBL/GenBank/DDBJ whole genome shotgun (WGS) entry which is preliminary data.</text>
</comment>
<evidence type="ECO:0000259" key="6">
    <source>
        <dbReference type="PROSITE" id="PS50072"/>
    </source>
</evidence>
<keyword evidence="3 7" id="KW-0413">Isomerase</keyword>
<organism evidence="7 8">
    <name type="scientific">Posidoniimonas corsicana</name>
    <dbReference type="NCBI Taxonomy" id="1938618"/>
    <lineage>
        <taxon>Bacteria</taxon>
        <taxon>Pseudomonadati</taxon>
        <taxon>Planctomycetota</taxon>
        <taxon>Planctomycetia</taxon>
        <taxon>Pirellulales</taxon>
        <taxon>Lacipirellulaceae</taxon>
        <taxon>Posidoniimonas</taxon>
    </lineage>
</organism>
<feature type="compositionally biased region" description="Gly residues" evidence="4">
    <location>
        <begin position="260"/>
        <end position="273"/>
    </location>
</feature>
<dbReference type="EC" id="5.2.1.8" evidence="1"/>
<evidence type="ECO:0000256" key="3">
    <source>
        <dbReference type="ARBA" id="ARBA00023235"/>
    </source>
</evidence>
<evidence type="ECO:0000313" key="8">
    <source>
        <dbReference type="Proteomes" id="UP000316714"/>
    </source>
</evidence>
<evidence type="ECO:0000313" key="7">
    <source>
        <dbReference type="EMBL" id="TWT36309.1"/>
    </source>
</evidence>
<dbReference type="InterPro" id="IPR029000">
    <property type="entry name" value="Cyclophilin-like_dom_sf"/>
</dbReference>
<dbReference type="SUPFAM" id="SSF50891">
    <property type="entry name" value="Cyclophilin-like"/>
    <property type="match status" value="1"/>
</dbReference>
<reference evidence="7 8" key="1">
    <citation type="submission" date="2019-02" db="EMBL/GenBank/DDBJ databases">
        <title>Deep-cultivation of Planctomycetes and their phenomic and genomic characterization uncovers novel biology.</title>
        <authorList>
            <person name="Wiegand S."/>
            <person name="Jogler M."/>
            <person name="Boedeker C."/>
            <person name="Pinto D."/>
            <person name="Vollmers J."/>
            <person name="Rivas-Marin E."/>
            <person name="Kohn T."/>
            <person name="Peeters S.H."/>
            <person name="Heuer A."/>
            <person name="Rast P."/>
            <person name="Oberbeckmann S."/>
            <person name="Bunk B."/>
            <person name="Jeske O."/>
            <person name="Meyerdierks A."/>
            <person name="Storesund J.E."/>
            <person name="Kallscheuer N."/>
            <person name="Luecker S."/>
            <person name="Lage O.M."/>
            <person name="Pohl T."/>
            <person name="Merkel B.J."/>
            <person name="Hornburger P."/>
            <person name="Mueller R.-W."/>
            <person name="Bruemmer F."/>
            <person name="Labrenz M."/>
            <person name="Spormann A.M."/>
            <person name="Op Den Camp H."/>
            <person name="Overmann J."/>
            <person name="Amann R."/>
            <person name="Jetten M.S.M."/>
            <person name="Mascher T."/>
            <person name="Medema M.H."/>
            <person name="Devos D.P."/>
            <person name="Kaster A.-K."/>
            <person name="Ovreas L."/>
            <person name="Rohde M."/>
            <person name="Galperin M.Y."/>
            <person name="Jogler C."/>
        </authorList>
    </citation>
    <scope>NUCLEOTIDE SEQUENCE [LARGE SCALE GENOMIC DNA]</scope>
    <source>
        <strain evidence="7 8">KOR34</strain>
    </source>
</reference>
<dbReference type="PROSITE" id="PS50072">
    <property type="entry name" value="CSA_PPIASE_2"/>
    <property type="match status" value="1"/>
</dbReference>
<keyword evidence="2" id="KW-0697">Rotamase</keyword>
<dbReference type="Pfam" id="PF00160">
    <property type="entry name" value="Pro_isomerase"/>
    <property type="match status" value="1"/>
</dbReference>
<name>A0A5C5VEJ7_9BACT</name>
<feature type="signal peptide" evidence="5">
    <location>
        <begin position="1"/>
        <end position="22"/>
    </location>
</feature>